<feature type="transmembrane region" description="Helical" evidence="7">
    <location>
        <begin position="510"/>
        <end position="527"/>
    </location>
</feature>
<protein>
    <recommendedName>
        <fullName evidence="8">ABC transmembrane type-1 domain-containing protein</fullName>
    </recommendedName>
</protein>
<dbReference type="PROSITE" id="PS50929">
    <property type="entry name" value="ABC_TM1F"/>
    <property type="match status" value="1"/>
</dbReference>
<name>A0A9P1IIS9_9PELO</name>
<evidence type="ECO:0000313" key="9">
    <source>
        <dbReference type="EMBL" id="CAI5445243.1"/>
    </source>
</evidence>
<feature type="domain" description="ABC transmembrane type-1" evidence="8">
    <location>
        <begin position="261"/>
        <end position="543"/>
    </location>
</feature>
<dbReference type="EMBL" id="CANHGI010000003">
    <property type="protein sequence ID" value="CAI5445243.1"/>
    <property type="molecule type" value="Genomic_DNA"/>
</dbReference>
<dbReference type="GO" id="GO:0016020">
    <property type="term" value="C:membrane"/>
    <property type="evidence" value="ECO:0007669"/>
    <property type="project" value="InterPro"/>
</dbReference>
<feature type="transmembrane region" description="Helical" evidence="7">
    <location>
        <begin position="117"/>
        <end position="137"/>
    </location>
</feature>
<dbReference type="GO" id="GO:0140359">
    <property type="term" value="F:ABC-type transporter activity"/>
    <property type="evidence" value="ECO:0007669"/>
    <property type="project" value="InterPro"/>
</dbReference>
<dbReference type="GO" id="GO:0016887">
    <property type="term" value="F:ATP hydrolysis activity"/>
    <property type="evidence" value="ECO:0007669"/>
    <property type="project" value="InterPro"/>
</dbReference>
<dbReference type="Gene3D" id="1.20.1560.10">
    <property type="entry name" value="ABC transporter type 1, transmembrane domain"/>
    <property type="match status" value="1"/>
</dbReference>
<dbReference type="InterPro" id="IPR050173">
    <property type="entry name" value="ABC_transporter_C-like"/>
</dbReference>
<evidence type="ECO:0000256" key="7">
    <source>
        <dbReference type="SAM" id="Phobius"/>
    </source>
</evidence>
<accession>A0A9P1IIS9</accession>
<dbReference type="SUPFAM" id="SSF90123">
    <property type="entry name" value="ABC transporter transmembrane region"/>
    <property type="match status" value="1"/>
</dbReference>
<feature type="transmembrane region" description="Helical" evidence="7">
    <location>
        <begin position="23"/>
        <end position="43"/>
    </location>
</feature>
<evidence type="ECO:0000313" key="10">
    <source>
        <dbReference type="Proteomes" id="UP001152747"/>
    </source>
</evidence>
<dbReference type="GO" id="GO:0005524">
    <property type="term" value="F:ATP binding"/>
    <property type="evidence" value="ECO:0007669"/>
    <property type="project" value="UniProtKB-KW"/>
</dbReference>
<dbReference type="Pfam" id="PF00664">
    <property type="entry name" value="ABC_membrane"/>
    <property type="match status" value="1"/>
</dbReference>
<keyword evidence="4" id="KW-0067">ATP-binding</keyword>
<dbReference type="PANTHER" id="PTHR24223">
    <property type="entry name" value="ATP-BINDING CASSETTE SUB-FAMILY C"/>
    <property type="match status" value="1"/>
</dbReference>
<evidence type="ECO:0000256" key="1">
    <source>
        <dbReference type="ARBA" id="ARBA00022448"/>
    </source>
</evidence>
<feature type="transmembrane region" description="Helical" evidence="7">
    <location>
        <begin position="87"/>
        <end position="105"/>
    </location>
</feature>
<organism evidence="9 10">
    <name type="scientific">Caenorhabditis angaria</name>
    <dbReference type="NCBI Taxonomy" id="860376"/>
    <lineage>
        <taxon>Eukaryota</taxon>
        <taxon>Metazoa</taxon>
        <taxon>Ecdysozoa</taxon>
        <taxon>Nematoda</taxon>
        <taxon>Chromadorea</taxon>
        <taxon>Rhabditida</taxon>
        <taxon>Rhabditina</taxon>
        <taxon>Rhabditomorpha</taxon>
        <taxon>Rhabditoidea</taxon>
        <taxon>Rhabditidae</taxon>
        <taxon>Peloderinae</taxon>
        <taxon>Caenorhabditis</taxon>
    </lineage>
</organism>
<comment type="caution">
    <text evidence="9">The sequence shown here is derived from an EMBL/GenBank/DDBJ whole genome shotgun (WGS) entry which is preliminary data.</text>
</comment>
<evidence type="ECO:0000256" key="6">
    <source>
        <dbReference type="ARBA" id="ARBA00023136"/>
    </source>
</evidence>
<dbReference type="CDD" id="cd18595">
    <property type="entry name" value="ABC_6TM_MRP1_2_3_6_D1_like"/>
    <property type="match status" value="1"/>
</dbReference>
<dbReference type="InterPro" id="IPR003439">
    <property type="entry name" value="ABC_transporter-like_ATP-bd"/>
</dbReference>
<keyword evidence="1" id="KW-0813">Transport</keyword>
<dbReference type="InterPro" id="IPR011527">
    <property type="entry name" value="ABC1_TM_dom"/>
</dbReference>
<keyword evidence="5 7" id="KW-1133">Transmembrane helix</keyword>
<gene>
    <name evidence="9" type="ORF">CAMP_LOCUS7880</name>
</gene>
<dbReference type="Proteomes" id="UP001152747">
    <property type="component" value="Unassembled WGS sequence"/>
</dbReference>
<feature type="transmembrane region" description="Helical" evidence="7">
    <location>
        <begin position="55"/>
        <end position="75"/>
    </location>
</feature>
<evidence type="ECO:0000256" key="4">
    <source>
        <dbReference type="ARBA" id="ARBA00022840"/>
    </source>
</evidence>
<dbReference type="InterPro" id="IPR036640">
    <property type="entry name" value="ABC1_TM_sf"/>
</dbReference>
<dbReference type="OrthoDB" id="6500128at2759"/>
<keyword evidence="3" id="KW-0547">Nucleotide-binding</keyword>
<sequence length="708" mass="80743">MYQFDCFGGGKLKPPYCLLFRDLITSLPLAIFWLIIPIYIRIIRKKEPKLRTPKWFWAHLTFQALLIVENATFGALDFNKFDHFLPFLRFAKAISYTSCCIWFCLLSKRLHEIHSSFCISFLVLTILKLVQILITFFESSFDLGDLTELTLLMAESTLLAISKRRETEKFILERPKSPEEKASFISRVFFSWLTYLIRIGAKRPLENEDLYPLNRKGNSEYLKKRWDEEWKNEREECSKTQKVPSIVWPFVRIHKKEIFCATIARALADTIHYLNPILLKQLIDYVSFHDQPLSFGIAIASLMFLSATTRSLLQNFQIGWMCRLSLYYQMVLNSAIMSKILRLSPTARNGRTAGEILNHSAVDTEIISQAVVYLQNMWSVPFQVTLAMIMLSITLGWAALAGVVIMLLFIPLNFFTSRFIKKSQIAQMKVKDERTKLSNEMLNGIKVVKLYAWEESFETKINELRAKEVKMLRNVCILSRIVDVANATSPFLVAIASFTCYVLFASDSTTSLTPSVAFVALTIFNQLRQPMRMVAMLINSFVQAKVSNIRLKEFMNAEEMRKNTQVALGNAVVFKNASLNWKGAQEPAVIKNLSATIKSGQLIAIVGGVGGGKSSILSAILDEMCLLEGKVKVGGSLAYVPQHSWIFNKSIRNNITFGELMGSQENYEQIVEACQLKSDFLQFQQGDETIVGENVSFFGYFRKTTVLH</sequence>
<dbReference type="InterPro" id="IPR027417">
    <property type="entry name" value="P-loop_NTPase"/>
</dbReference>
<keyword evidence="6 7" id="KW-0472">Membrane</keyword>
<evidence type="ECO:0000256" key="3">
    <source>
        <dbReference type="ARBA" id="ARBA00022741"/>
    </source>
</evidence>
<dbReference type="SUPFAM" id="SSF52540">
    <property type="entry name" value="P-loop containing nucleoside triphosphate hydrolases"/>
    <property type="match status" value="1"/>
</dbReference>
<feature type="transmembrane region" description="Helical" evidence="7">
    <location>
        <begin position="481"/>
        <end position="504"/>
    </location>
</feature>
<evidence type="ECO:0000259" key="8">
    <source>
        <dbReference type="PROSITE" id="PS50929"/>
    </source>
</evidence>
<dbReference type="Pfam" id="PF00005">
    <property type="entry name" value="ABC_tran"/>
    <property type="match status" value="1"/>
</dbReference>
<reference evidence="9" key="1">
    <citation type="submission" date="2022-11" db="EMBL/GenBank/DDBJ databases">
        <authorList>
            <person name="Kikuchi T."/>
        </authorList>
    </citation>
    <scope>NUCLEOTIDE SEQUENCE</scope>
    <source>
        <strain evidence="9">PS1010</strain>
    </source>
</reference>
<dbReference type="Gene3D" id="3.40.50.300">
    <property type="entry name" value="P-loop containing nucleotide triphosphate hydrolases"/>
    <property type="match status" value="1"/>
</dbReference>
<feature type="transmembrane region" description="Helical" evidence="7">
    <location>
        <begin position="386"/>
        <end position="415"/>
    </location>
</feature>
<dbReference type="AlphaFoldDB" id="A0A9P1IIS9"/>
<keyword evidence="10" id="KW-1185">Reference proteome</keyword>
<proteinExistence type="predicted"/>
<keyword evidence="2 7" id="KW-0812">Transmembrane</keyword>
<evidence type="ECO:0000256" key="2">
    <source>
        <dbReference type="ARBA" id="ARBA00022692"/>
    </source>
</evidence>
<evidence type="ECO:0000256" key="5">
    <source>
        <dbReference type="ARBA" id="ARBA00022989"/>
    </source>
</evidence>
<dbReference type="PANTHER" id="PTHR24223:SF415">
    <property type="entry name" value="FI20190P1"/>
    <property type="match status" value="1"/>
</dbReference>
<dbReference type="FunFam" id="1.20.1560.10:FF:000081">
    <property type="entry name" value="Protein CBG24505"/>
    <property type="match status" value="1"/>
</dbReference>